<keyword evidence="2" id="KW-0472">Membrane</keyword>
<keyword evidence="2" id="KW-0812">Transmembrane</keyword>
<dbReference type="RefSeq" id="XP_056489937.1">
    <property type="nucleotide sequence ID" value="XM_056630635.1"/>
</dbReference>
<gene>
    <name evidence="3" type="ORF">N7509_005998</name>
</gene>
<feature type="region of interest" description="Disordered" evidence="1">
    <location>
        <begin position="514"/>
        <end position="550"/>
    </location>
</feature>
<feature type="transmembrane region" description="Helical" evidence="2">
    <location>
        <begin position="69"/>
        <end position="89"/>
    </location>
</feature>
<feature type="region of interest" description="Disordered" evidence="1">
    <location>
        <begin position="375"/>
        <end position="451"/>
    </location>
</feature>
<organism evidence="3 4">
    <name type="scientific">Penicillium cosmopolitanum</name>
    <dbReference type="NCBI Taxonomy" id="1131564"/>
    <lineage>
        <taxon>Eukaryota</taxon>
        <taxon>Fungi</taxon>
        <taxon>Dikarya</taxon>
        <taxon>Ascomycota</taxon>
        <taxon>Pezizomycotina</taxon>
        <taxon>Eurotiomycetes</taxon>
        <taxon>Eurotiomycetidae</taxon>
        <taxon>Eurotiales</taxon>
        <taxon>Aspergillaceae</taxon>
        <taxon>Penicillium</taxon>
    </lineage>
</organism>
<feature type="compositionally biased region" description="Polar residues" evidence="1">
    <location>
        <begin position="382"/>
        <end position="428"/>
    </location>
</feature>
<comment type="caution">
    <text evidence="3">The sequence shown here is derived from an EMBL/GenBank/DDBJ whole genome shotgun (WGS) entry which is preliminary data.</text>
</comment>
<keyword evidence="4" id="KW-1185">Reference proteome</keyword>
<evidence type="ECO:0000256" key="1">
    <source>
        <dbReference type="SAM" id="MobiDB-lite"/>
    </source>
</evidence>
<feature type="transmembrane region" description="Helical" evidence="2">
    <location>
        <begin position="293"/>
        <end position="312"/>
    </location>
</feature>
<feature type="transmembrane region" description="Helical" evidence="2">
    <location>
        <begin position="133"/>
        <end position="153"/>
    </location>
</feature>
<accession>A0A9W9W3F1</accession>
<protein>
    <submittedName>
        <fullName evidence="3">Uncharacterized protein</fullName>
    </submittedName>
</protein>
<evidence type="ECO:0000256" key="2">
    <source>
        <dbReference type="SAM" id="Phobius"/>
    </source>
</evidence>
<feature type="region of interest" description="Disordered" evidence="1">
    <location>
        <begin position="593"/>
        <end position="626"/>
    </location>
</feature>
<reference evidence="3" key="1">
    <citation type="submission" date="2022-12" db="EMBL/GenBank/DDBJ databases">
        <authorList>
            <person name="Petersen C."/>
        </authorList>
    </citation>
    <scope>NUCLEOTIDE SEQUENCE</scope>
    <source>
        <strain evidence="3">IBT 29677</strain>
    </source>
</reference>
<feature type="region of interest" description="Disordered" evidence="1">
    <location>
        <begin position="258"/>
        <end position="279"/>
    </location>
</feature>
<proteinExistence type="predicted"/>
<dbReference type="OrthoDB" id="3021074at2759"/>
<evidence type="ECO:0000313" key="3">
    <source>
        <dbReference type="EMBL" id="KAJ5397885.1"/>
    </source>
</evidence>
<dbReference type="Proteomes" id="UP001147747">
    <property type="component" value="Unassembled WGS sequence"/>
</dbReference>
<dbReference type="EMBL" id="JAPZBU010000006">
    <property type="protein sequence ID" value="KAJ5397885.1"/>
    <property type="molecule type" value="Genomic_DNA"/>
</dbReference>
<dbReference type="GeneID" id="81369615"/>
<dbReference type="AlphaFoldDB" id="A0A9W9W3F1"/>
<sequence length="626" mass="67323">MPAIPFPAYLPESQLVQRSTNIHNATHSGLDVVCAWPVSGQYGPGTRVLYYVLVAACVFARKAEWIRNAGLAAVLLFPAVAALHGIVLATLHREGAVDMDVYGAFQLCSIGILTAPATVKLSKTYFNNPGRNIIFLWTGLILAGLLSLTVEFIRIESTSCPIDDQATIEWAAKNHTFPYNMSPSCGMICGEDGPFSPLRQGAADNIYVIPVPHALTFNTATLISAACCVPAILSLVSTWIKILEYNWETFSSRYVNSTNSTESTEKSDERPIKGTNGATPKQMNGIAARIRGWLTLIEIPVFVAAVLAILVKGEMNFFSEPVNYQTEPITSIGQWAPIVGTGLAAIGSLYVLFAATMDADESENDDQEIRLDADANADASEHNSNCTEYTSRGNSPESLDSISPQRSSQMIDGSPSTEIVRTSTQASISPRLPRTATNQSERSVHSGGRRKVTQYLNLASMKLAAKAHDQFQDSGYHAKGLSSFPEVPGEIFRNENLPEIQRAYSPIPRSRASSFIGSESSHGEGSSRVPLEIPRHLSLPGPPTPTRPITRPRHAYTLPSRGGSCAVGGGHLGDTLDEVPFARDTGIETAAETSIAHASRPSALEVSPTTLTPNSQEAPKIVVSSD</sequence>
<feature type="compositionally biased region" description="Polar residues" evidence="1">
    <location>
        <begin position="607"/>
        <end position="617"/>
    </location>
</feature>
<feature type="transmembrane region" description="Helical" evidence="2">
    <location>
        <begin position="332"/>
        <end position="353"/>
    </location>
</feature>
<reference evidence="3" key="2">
    <citation type="journal article" date="2023" name="IMA Fungus">
        <title>Comparative genomic study of the Penicillium genus elucidates a diverse pangenome and 15 lateral gene transfer events.</title>
        <authorList>
            <person name="Petersen C."/>
            <person name="Sorensen T."/>
            <person name="Nielsen M.R."/>
            <person name="Sondergaard T.E."/>
            <person name="Sorensen J.L."/>
            <person name="Fitzpatrick D.A."/>
            <person name="Frisvad J.C."/>
            <person name="Nielsen K.L."/>
        </authorList>
    </citation>
    <scope>NUCLEOTIDE SEQUENCE</scope>
    <source>
        <strain evidence="3">IBT 29677</strain>
    </source>
</reference>
<feature type="compositionally biased region" description="Low complexity" evidence="1">
    <location>
        <begin position="514"/>
        <end position="527"/>
    </location>
</feature>
<feature type="transmembrane region" description="Helical" evidence="2">
    <location>
        <begin position="101"/>
        <end position="121"/>
    </location>
</feature>
<feature type="transmembrane region" description="Helical" evidence="2">
    <location>
        <begin position="222"/>
        <end position="243"/>
    </location>
</feature>
<feature type="compositionally biased region" description="Basic and acidic residues" evidence="1">
    <location>
        <begin position="263"/>
        <end position="272"/>
    </location>
</feature>
<evidence type="ECO:0000313" key="4">
    <source>
        <dbReference type="Proteomes" id="UP001147747"/>
    </source>
</evidence>
<keyword evidence="2" id="KW-1133">Transmembrane helix</keyword>
<name>A0A9W9W3F1_9EURO</name>